<proteinExistence type="inferred from homology"/>
<dbReference type="AlphaFoldDB" id="A0A9P3GCP8"/>
<dbReference type="PANTHER" id="PTHR33365">
    <property type="entry name" value="YALI0B05434P"/>
    <property type="match status" value="1"/>
</dbReference>
<organism evidence="5 6">
    <name type="scientific">Phanerochaete sordida</name>
    <dbReference type="NCBI Taxonomy" id="48140"/>
    <lineage>
        <taxon>Eukaryota</taxon>
        <taxon>Fungi</taxon>
        <taxon>Dikarya</taxon>
        <taxon>Basidiomycota</taxon>
        <taxon>Agaricomycotina</taxon>
        <taxon>Agaricomycetes</taxon>
        <taxon>Polyporales</taxon>
        <taxon>Phanerochaetaceae</taxon>
        <taxon>Phanerochaete</taxon>
    </lineage>
</organism>
<accession>A0A9P3GCP8</accession>
<dbReference type="Proteomes" id="UP000703269">
    <property type="component" value="Unassembled WGS sequence"/>
</dbReference>
<feature type="transmembrane region" description="Helical" evidence="4">
    <location>
        <begin position="12"/>
        <end position="33"/>
    </location>
</feature>
<reference evidence="5 6" key="1">
    <citation type="submission" date="2021-08" db="EMBL/GenBank/DDBJ databases">
        <title>Draft Genome Sequence of Phanerochaete sordida strain YK-624.</title>
        <authorList>
            <person name="Mori T."/>
            <person name="Dohra H."/>
            <person name="Suzuki T."/>
            <person name="Kawagishi H."/>
            <person name="Hirai H."/>
        </authorList>
    </citation>
    <scope>NUCLEOTIDE SEQUENCE [LARGE SCALE GENOMIC DNA]</scope>
    <source>
        <strain evidence="5 6">YK-624</strain>
    </source>
</reference>
<keyword evidence="4" id="KW-1133">Transmembrane helix</keyword>
<gene>
    <name evidence="5" type="ORF">PsYK624_085100</name>
</gene>
<dbReference type="Pfam" id="PF11807">
    <property type="entry name" value="UstYa"/>
    <property type="match status" value="1"/>
</dbReference>
<keyword evidence="4" id="KW-0472">Membrane</keyword>
<sequence>MAKASAISARSALLFGCGIAVIVINTLLTLNSISEHQARMRTRPAPLFAYSFLEDDVPERLPLINDRKQVLLSMEDSVHFTVDGALAGDEWLYTSTRFDAGNINLGPNARIFSVDLVHELHCLRRLRAALDAEAPLPPAELGHSEHCLSYLRQHILCAADSTLEYGDAFARNATAWRFGGVRACADSEAFYGTMLSHWNDWVSRDH</sequence>
<keyword evidence="6" id="KW-1185">Reference proteome</keyword>
<evidence type="ECO:0000256" key="3">
    <source>
        <dbReference type="ARBA" id="ARBA00035112"/>
    </source>
</evidence>
<evidence type="ECO:0000256" key="1">
    <source>
        <dbReference type="ARBA" id="ARBA00004685"/>
    </source>
</evidence>
<name>A0A9P3GCP8_9APHY</name>
<dbReference type="EMBL" id="BPQB01000026">
    <property type="protein sequence ID" value="GJE92356.1"/>
    <property type="molecule type" value="Genomic_DNA"/>
</dbReference>
<dbReference type="OrthoDB" id="3687641at2759"/>
<dbReference type="PANTHER" id="PTHR33365:SF11">
    <property type="entry name" value="TAT PATHWAY SIGNAL SEQUENCE"/>
    <property type="match status" value="1"/>
</dbReference>
<evidence type="ECO:0008006" key="7">
    <source>
        <dbReference type="Google" id="ProtNLM"/>
    </source>
</evidence>
<evidence type="ECO:0000313" key="6">
    <source>
        <dbReference type="Proteomes" id="UP000703269"/>
    </source>
</evidence>
<evidence type="ECO:0000256" key="4">
    <source>
        <dbReference type="SAM" id="Phobius"/>
    </source>
</evidence>
<comment type="similarity">
    <text evidence="3">Belongs to the ustYa family.</text>
</comment>
<dbReference type="InterPro" id="IPR021765">
    <property type="entry name" value="UstYa-like"/>
</dbReference>
<keyword evidence="2" id="KW-0560">Oxidoreductase</keyword>
<evidence type="ECO:0000256" key="2">
    <source>
        <dbReference type="ARBA" id="ARBA00023002"/>
    </source>
</evidence>
<evidence type="ECO:0000313" key="5">
    <source>
        <dbReference type="EMBL" id="GJE92356.1"/>
    </source>
</evidence>
<comment type="pathway">
    <text evidence="1">Mycotoxin biosynthesis.</text>
</comment>
<protein>
    <recommendedName>
        <fullName evidence="7">Oxidase ustYa</fullName>
    </recommendedName>
</protein>
<dbReference type="GO" id="GO:0043386">
    <property type="term" value="P:mycotoxin biosynthetic process"/>
    <property type="evidence" value="ECO:0007669"/>
    <property type="project" value="InterPro"/>
</dbReference>
<keyword evidence="4" id="KW-0812">Transmembrane</keyword>
<dbReference type="GO" id="GO:0016491">
    <property type="term" value="F:oxidoreductase activity"/>
    <property type="evidence" value="ECO:0007669"/>
    <property type="project" value="UniProtKB-KW"/>
</dbReference>
<comment type="caution">
    <text evidence="5">The sequence shown here is derived from an EMBL/GenBank/DDBJ whole genome shotgun (WGS) entry which is preliminary data.</text>
</comment>